<protein>
    <submittedName>
        <fullName evidence="1">Uncharacterized protein</fullName>
    </submittedName>
</protein>
<sequence>MEEHNIFPNAILLRDSAYPLKKWLMILLYHDPDNEVESRDQGDDIVIPVNEEAVELEENDVGPHEYRGVVENEVQYVGGRVRSQQIL</sequence>
<keyword evidence="2" id="KW-1185">Reference proteome</keyword>
<accession>A0ABQ9I2N5</accession>
<reference evidence="1 2" key="1">
    <citation type="submission" date="2023-02" db="EMBL/GenBank/DDBJ databases">
        <title>LHISI_Scaffold_Assembly.</title>
        <authorList>
            <person name="Stuart O.P."/>
            <person name="Cleave R."/>
            <person name="Magrath M.J.L."/>
            <person name="Mikheyev A.S."/>
        </authorList>
    </citation>
    <scope>NUCLEOTIDE SEQUENCE [LARGE SCALE GENOMIC DNA]</scope>
    <source>
        <strain evidence="1">Daus_M_001</strain>
        <tissue evidence="1">Leg muscle</tissue>
    </source>
</reference>
<name>A0ABQ9I2N5_9NEOP</name>
<dbReference type="Proteomes" id="UP001159363">
    <property type="component" value="Chromosome 3"/>
</dbReference>
<proteinExistence type="predicted"/>
<comment type="caution">
    <text evidence="1">The sequence shown here is derived from an EMBL/GenBank/DDBJ whole genome shotgun (WGS) entry which is preliminary data.</text>
</comment>
<dbReference type="EMBL" id="JARBHB010000003">
    <property type="protein sequence ID" value="KAJ8890893.1"/>
    <property type="molecule type" value="Genomic_DNA"/>
</dbReference>
<organism evidence="1 2">
    <name type="scientific">Dryococelus australis</name>
    <dbReference type="NCBI Taxonomy" id="614101"/>
    <lineage>
        <taxon>Eukaryota</taxon>
        <taxon>Metazoa</taxon>
        <taxon>Ecdysozoa</taxon>
        <taxon>Arthropoda</taxon>
        <taxon>Hexapoda</taxon>
        <taxon>Insecta</taxon>
        <taxon>Pterygota</taxon>
        <taxon>Neoptera</taxon>
        <taxon>Polyneoptera</taxon>
        <taxon>Phasmatodea</taxon>
        <taxon>Verophasmatodea</taxon>
        <taxon>Anareolatae</taxon>
        <taxon>Phasmatidae</taxon>
        <taxon>Eurycanthinae</taxon>
        <taxon>Dryococelus</taxon>
    </lineage>
</organism>
<evidence type="ECO:0000313" key="2">
    <source>
        <dbReference type="Proteomes" id="UP001159363"/>
    </source>
</evidence>
<gene>
    <name evidence="1" type="ORF">PR048_010402</name>
</gene>
<evidence type="ECO:0000313" key="1">
    <source>
        <dbReference type="EMBL" id="KAJ8890893.1"/>
    </source>
</evidence>